<dbReference type="AlphaFoldDB" id="A0A498K390"/>
<proteinExistence type="predicted"/>
<evidence type="ECO:0000313" key="1">
    <source>
        <dbReference type="EMBL" id="RXH99711.1"/>
    </source>
</evidence>
<protein>
    <submittedName>
        <fullName evidence="1">Uncharacterized protein</fullName>
    </submittedName>
</protein>
<keyword evidence="2" id="KW-1185">Reference proteome</keyword>
<name>A0A498K390_MALDO</name>
<accession>A0A498K390</accession>
<sequence>MHQLTLCSLFHTHHQTDSLTSRIALHSLISSFAMSTASDSTLSLIPRIVSALYALLLLLVLLNHLPPSHILNSSSSLSRNSAAIHQEHEVYGRVALFSEEQLTPDEMDTGLVNCVEYLGTGA</sequence>
<gene>
    <name evidence="1" type="ORF">DVH24_021513</name>
</gene>
<dbReference type="EMBL" id="RDQH01000331">
    <property type="protein sequence ID" value="RXH99711.1"/>
    <property type="molecule type" value="Genomic_DNA"/>
</dbReference>
<dbReference type="Proteomes" id="UP000290289">
    <property type="component" value="Chromosome 5"/>
</dbReference>
<evidence type="ECO:0000313" key="2">
    <source>
        <dbReference type="Proteomes" id="UP000290289"/>
    </source>
</evidence>
<organism evidence="1 2">
    <name type="scientific">Malus domestica</name>
    <name type="common">Apple</name>
    <name type="synonym">Pyrus malus</name>
    <dbReference type="NCBI Taxonomy" id="3750"/>
    <lineage>
        <taxon>Eukaryota</taxon>
        <taxon>Viridiplantae</taxon>
        <taxon>Streptophyta</taxon>
        <taxon>Embryophyta</taxon>
        <taxon>Tracheophyta</taxon>
        <taxon>Spermatophyta</taxon>
        <taxon>Magnoliopsida</taxon>
        <taxon>eudicotyledons</taxon>
        <taxon>Gunneridae</taxon>
        <taxon>Pentapetalae</taxon>
        <taxon>rosids</taxon>
        <taxon>fabids</taxon>
        <taxon>Rosales</taxon>
        <taxon>Rosaceae</taxon>
        <taxon>Amygdaloideae</taxon>
        <taxon>Maleae</taxon>
        <taxon>Malus</taxon>
    </lineage>
</organism>
<comment type="caution">
    <text evidence="1">The sequence shown here is derived from an EMBL/GenBank/DDBJ whole genome shotgun (WGS) entry which is preliminary data.</text>
</comment>
<reference evidence="1 2" key="1">
    <citation type="submission" date="2018-10" db="EMBL/GenBank/DDBJ databases">
        <title>A high-quality apple genome assembly.</title>
        <authorList>
            <person name="Hu J."/>
        </authorList>
    </citation>
    <scope>NUCLEOTIDE SEQUENCE [LARGE SCALE GENOMIC DNA]</scope>
    <source>
        <strain evidence="2">cv. HFTH1</strain>
        <tissue evidence="1">Young leaf</tissue>
    </source>
</reference>